<evidence type="ECO:0000313" key="2">
    <source>
        <dbReference type="Proteomes" id="UP000499080"/>
    </source>
</evidence>
<dbReference type="Proteomes" id="UP000499080">
    <property type="component" value="Unassembled WGS sequence"/>
</dbReference>
<dbReference type="AlphaFoldDB" id="A0A4Y2GUK4"/>
<evidence type="ECO:0000313" key="1">
    <source>
        <dbReference type="EMBL" id="GBM56188.1"/>
    </source>
</evidence>
<accession>A0A4Y2GUK4</accession>
<comment type="caution">
    <text evidence="1">The sequence shown here is derived from an EMBL/GenBank/DDBJ whole genome shotgun (WGS) entry which is preliminary data.</text>
</comment>
<sequence length="125" mass="14439">MMPNILSDLSGTSLSIAREKSRPFRGARYQGVGNSARWGIEGVPWWRSSDFLWPQLRANVTAPGQRMMNKGTQLFRHEVPLESKPSGWIFLHWLRQACESGYGLCRLYDFCRHPPCPAYVLRSRR</sequence>
<protein>
    <submittedName>
        <fullName evidence="1">Uncharacterized protein</fullName>
    </submittedName>
</protein>
<reference evidence="1 2" key="1">
    <citation type="journal article" date="2019" name="Sci. Rep.">
        <title>Orb-weaving spider Araneus ventricosus genome elucidates the spidroin gene catalogue.</title>
        <authorList>
            <person name="Kono N."/>
            <person name="Nakamura H."/>
            <person name="Ohtoshi R."/>
            <person name="Moran D.A.P."/>
            <person name="Shinohara A."/>
            <person name="Yoshida Y."/>
            <person name="Fujiwara M."/>
            <person name="Mori M."/>
            <person name="Tomita M."/>
            <person name="Arakawa K."/>
        </authorList>
    </citation>
    <scope>NUCLEOTIDE SEQUENCE [LARGE SCALE GENOMIC DNA]</scope>
</reference>
<organism evidence="1 2">
    <name type="scientific">Araneus ventricosus</name>
    <name type="common">Orbweaver spider</name>
    <name type="synonym">Epeira ventricosa</name>
    <dbReference type="NCBI Taxonomy" id="182803"/>
    <lineage>
        <taxon>Eukaryota</taxon>
        <taxon>Metazoa</taxon>
        <taxon>Ecdysozoa</taxon>
        <taxon>Arthropoda</taxon>
        <taxon>Chelicerata</taxon>
        <taxon>Arachnida</taxon>
        <taxon>Araneae</taxon>
        <taxon>Araneomorphae</taxon>
        <taxon>Entelegynae</taxon>
        <taxon>Araneoidea</taxon>
        <taxon>Araneidae</taxon>
        <taxon>Araneus</taxon>
    </lineage>
</organism>
<proteinExistence type="predicted"/>
<name>A0A4Y2GUK4_ARAVE</name>
<gene>
    <name evidence="1" type="ORF">AVEN_35173_1</name>
</gene>
<keyword evidence="2" id="KW-1185">Reference proteome</keyword>
<dbReference type="EMBL" id="BGPR01001533">
    <property type="protein sequence ID" value="GBM56188.1"/>
    <property type="molecule type" value="Genomic_DNA"/>
</dbReference>